<dbReference type="Gene3D" id="2.60.40.10">
    <property type="entry name" value="Immunoglobulins"/>
    <property type="match status" value="2"/>
</dbReference>
<evidence type="ECO:0000256" key="9">
    <source>
        <dbReference type="ARBA" id="ARBA00023180"/>
    </source>
</evidence>
<dbReference type="InterPro" id="IPR057400">
    <property type="entry name" value="ADGRF3/5_N"/>
</dbReference>
<keyword evidence="7 11" id="KW-0472">Membrane</keyword>
<keyword evidence="6 11" id="KW-1133">Transmembrane helix</keyword>
<evidence type="ECO:0000259" key="13">
    <source>
        <dbReference type="PROSITE" id="PS50221"/>
    </source>
</evidence>
<comment type="similarity">
    <text evidence="2">Belongs to the G-protein coupled receptor 2 family. Adhesion G-protein coupled receptor (ADGR) subfamily.</text>
</comment>
<dbReference type="GO" id="GO:0007166">
    <property type="term" value="P:cell surface receptor signaling pathway"/>
    <property type="evidence" value="ECO:0007669"/>
    <property type="project" value="InterPro"/>
</dbReference>
<feature type="transmembrane region" description="Helical" evidence="11">
    <location>
        <begin position="2452"/>
        <end position="2473"/>
    </location>
</feature>
<keyword evidence="4 11" id="KW-0812">Transmembrane</keyword>
<dbReference type="InterPro" id="IPR007110">
    <property type="entry name" value="Ig-like_dom"/>
</dbReference>
<dbReference type="PROSITE" id="PS50221">
    <property type="entry name" value="GAIN_B"/>
    <property type="match status" value="2"/>
</dbReference>
<evidence type="ECO:0000256" key="10">
    <source>
        <dbReference type="SAM" id="MobiDB-lite"/>
    </source>
</evidence>
<feature type="transmembrane region" description="Helical" evidence="11">
    <location>
        <begin position="2412"/>
        <end position="2431"/>
    </location>
</feature>
<dbReference type="InterPro" id="IPR057244">
    <property type="entry name" value="GAIN_B"/>
</dbReference>
<feature type="transmembrane region" description="Helical" evidence="11">
    <location>
        <begin position="1505"/>
        <end position="1530"/>
    </location>
</feature>
<dbReference type="SMART" id="SM00303">
    <property type="entry name" value="GPS"/>
    <property type="match status" value="2"/>
</dbReference>
<evidence type="ECO:0008006" key="18">
    <source>
        <dbReference type="Google" id="ProtNLM"/>
    </source>
</evidence>
<gene>
    <name evidence="16" type="ORF">F2P81_023738</name>
</gene>
<feature type="non-terminal residue" evidence="16">
    <location>
        <position position="1"/>
    </location>
</feature>
<feature type="domain" description="GAIN-B" evidence="13">
    <location>
        <begin position="1271"/>
        <end position="1416"/>
    </location>
</feature>
<dbReference type="PANTHER" id="PTHR45813">
    <property type="entry name" value="IG-LIKE DOMAIN-CONTAINING PROTEIN"/>
    <property type="match status" value="1"/>
</dbReference>
<dbReference type="GO" id="GO:0005886">
    <property type="term" value="C:plasma membrane"/>
    <property type="evidence" value="ECO:0007669"/>
    <property type="project" value="UniProtKB-SubCell"/>
</dbReference>
<protein>
    <recommendedName>
        <fullName evidence="18">G-protein coupled receptor 116</fullName>
    </recommendedName>
</protein>
<dbReference type="Pfam" id="PF00002">
    <property type="entry name" value="7tm_2"/>
    <property type="match status" value="2"/>
</dbReference>
<evidence type="ECO:0000256" key="2">
    <source>
        <dbReference type="ARBA" id="ARBA00007343"/>
    </source>
</evidence>
<organism evidence="16 17">
    <name type="scientific">Scophthalmus maximus</name>
    <name type="common">Turbot</name>
    <name type="synonym">Psetta maxima</name>
    <dbReference type="NCBI Taxonomy" id="52904"/>
    <lineage>
        <taxon>Eukaryota</taxon>
        <taxon>Metazoa</taxon>
        <taxon>Chordata</taxon>
        <taxon>Craniata</taxon>
        <taxon>Vertebrata</taxon>
        <taxon>Euteleostomi</taxon>
        <taxon>Actinopterygii</taxon>
        <taxon>Neopterygii</taxon>
        <taxon>Teleostei</taxon>
        <taxon>Neoteleostei</taxon>
        <taxon>Acanthomorphata</taxon>
        <taxon>Carangaria</taxon>
        <taxon>Pleuronectiformes</taxon>
        <taxon>Pleuronectoidei</taxon>
        <taxon>Scophthalmidae</taxon>
        <taxon>Scophthalmus</taxon>
    </lineage>
</organism>
<evidence type="ECO:0000256" key="5">
    <source>
        <dbReference type="ARBA" id="ARBA00022729"/>
    </source>
</evidence>
<dbReference type="FunFam" id="1.20.1070.10:FF:000058">
    <property type="entry name" value="Adhesion G protein-coupled receptor F5"/>
    <property type="match status" value="2"/>
</dbReference>
<feature type="transmembrane region" description="Helical" evidence="11">
    <location>
        <begin position="1464"/>
        <end position="1485"/>
    </location>
</feature>
<feature type="domain" description="G-protein coupled receptors family 2 profile 2" evidence="14">
    <location>
        <begin position="2410"/>
        <end position="2663"/>
    </location>
</feature>
<dbReference type="InterPro" id="IPR000203">
    <property type="entry name" value="GPS"/>
</dbReference>
<evidence type="ECO:0000259" key="14">
    <source>
        <dbReference type="PROSITE" id="PS50261"/>
    </source>
</evidence>
<dbReference type="InterPro" id="IPR000832">
    <property type="entry name" value="GPCR_2_secretin-like"/>
</dbReference>
<evidence type="ECO:0000313" key="16">
    <source>
        <dbReference type="EMBL" id="KAF0023108.1"/>
    </source>
</evidence>
<evidence type="ECO:0000256" key="6">
    <source>
        <dbReference type="ARBA" id="ARBA00022989"/>
    </source>
</evidence>
<dbReference type="InterPro" id="IPR036179">
    <property type="entry name" value="Ig-like_dom_sf"/>
</dbReference>
<evidence type="ECO:0000256" key="1">
    <source>
        <dbReference type="ARBA" id="ARBA00004651"/>
    </source>
</evidence>
<keyword evidence="3" id="KW-1003">Cell membrane</keyword>
<feature type="transmembrane region" description="Helical" evidence="11">
    <location>
        <begin position="2493"/>
        <end position="2518"/>
    </location>
</feature>
<feature type="region of interest" description="Disordered" evidence="10">
    <location>
        <begin position="711"/>
        <end position="752"/>
    </location>
</feature>
<feature type="transmembrane region" description="Helical" evidence="11">
    <location>
        <begin position="1589"/>
        <end position="1613"/>
    </location>
</feature>
<feature type="transmembrane region" description="Helical" evidence="11">
    <location>
        <begin position="1634"/>
        <end position="1653"/>
    </location>
</feature>
<feature type="domain" description="Ig-like" evidence="15">
    <location>
        <begin position="1896"/>
        <end position="1986"/>
    </location>
</feature>
<keyword evidence="5" id="KW-0732">Signal</keyword>
<name>A0A6A4RSU0_SCOMX</name>
<dbReference type="InterPro" id="IPR017981">
    <property type="entry name" value="GPCR_2-like_7TM"/>
</dbReference>
<evidence type="ECO:0000256" key="3">
    <source>
        <dbReference type="ARBA" id="ARBA00022475"/>
    </source>
</evidence>
<dbReference type="PRINTS" id="PR01695">
    <property type="entry name" value="IGHEPTARCPTR"/>
</dbReference>
<keyword evidence="8" id="KW-1015">Disulfide bond</keyword>
<proteinExistence type="inferred from homology"/>
<dbReference type="Pfam" id="PF01390">
    <property type="entry name" value="SEA"/>
    <property type="match status" value="2"/>
</dbReference>
<dbReference type="PROSITE" id="PS50024">
    <property type="entry name" value="SEA"/>
    <property type="match status" value="2"/>
</dbReference>
<dbReference type="EMBL" id="VEVO01000022">
    <property type="protein sequence ID" value="KAF0023108.1"/>
    <property type="molecule type" value="Genomic_DNA"/>
</dbReference>
<dbReference type="PROSITE" id="PS50835">
    <property type="entry name" value="IG_LIKE"/>
    <property type="match status" value="2"/>
</dbReference>
<evidence type="ECO:0000259" key="12">
    <source>
        <dbReference type="PROSITE" id="PS50024"/>
    </source>
</evidence>
<feature type="compositionally biased region" description="Low complexity" evidence="10">
    <location>
        <begin position="712"/>
        <end position="752"/>
    </location>
</feature>
<feature type="domain" description="SEA" evidence="12">
    <location>
        <begin position="1719"/>
        <end position="1835"/>
    </location>
</feature>
<dbReference type="Pfam" id="PF25387">
    <property type="entry name" value="ADGRF3_N"/>
    <property type="match status" value="5"/>
</dbReference>
<dbReference type="PANTHER" id="PTHR45813:SF4">
    <property type="entry name" value="ADHESION G PROTEIN-COUPLED RECEPTOR F5"/>
    <property type="match status" value="1"/>
</dbReference>
<feature type="domain" description="GAIN-B" evidence="13">
    <location>
        <begin position="2259"/>
        <end position="2404"/>
    </location>
</feature>
<feature type="transmembrane region" description="Helical" evidence="11">
    <location>
        <begin position="2622"/>
        <end position="2641"/>
    </location>
</feature>
<feature type="domain" description="Ig-like" evidence="15">
    <location>
        <begin position="908"/>
        <end position="998"/>
    </location>
</feature>
<reference evidence="16 17" key="1">
    <citation type="submission" date="2019-06" db="EMBL/GenBank/DDBJ databases">
        <title>Draft genomes of female and male turbot (Scophthalmus maximus).</title>
        <authorList>
            <person name="Xu H."/>
            <person name="Xu X.-W."/>
            <person name="Shao C."/>
            <person name="Chen S."/>
        </authorList>
    </citation>
    <scope>NUCLEOTIDE SEQUENCE [LARGE SCALE GENOMIC DNA]</scope>
    <source>
        <strain evidence="16">Ysfricsl-2016a</strain>
        <tissue evidence="16">Blood</tissue>
    </source>
</reference>
<accession>A0A6A4RSU0</accession>
<evidence type="ECO:0000256" key="4">
    <source>
        <dbReference type="ARBA" id="ARBA00022692"/>
    </source>
</evidence>
<dbReference type="InterPro" id="IPR036364">
    <property type="entry name" value="SEA_dom_sf"/>
</dbReference>
<feature type="domain" description="SEA" evidence="12">
    <location>
        <begin position="802"/>
        <end position="918"/>
    </location>
</feature>
<evidence type="ECO:0000259" key="15">
    <source>
        <dbReference type="PROSITE" id="PS50835"/>
    </source>
</evidence>
<dbReference type="InterPro" id="IPR046338">
    <property type="entry name" value="GAIN_dom_sf"/>
</dbReference>
<feature type="domain" description="G-protein coupled receptors family 2 profile 2" evidence="14">
    <location>
        <begin position="1422"/>
        <end position="1675"/>
    </location>
</feature>
<dbReference type="InterPro" id="IPR013783">
    <property type="entry name" value="Ig-like_fold"/>
</dbReference>
<evidence type="ECO:0000256" key="8">
    <source>
        <dbReference type="ARBA" id="ARBA00023157"/>
    </source>
</evidence>
<comment type="caution">
    <text evidence="16">The sequence shown here is derived from an EMBL/GenBank/DDBJ whole genome shotgun (WGS) entry which is preliminary data.</text>
</comment>
<dbReference type="SUPFAM" id="SSF48726">
    <property type="entry name" value="Immunoglobulin"/>
    <property type="match status" value="3"/>
</dbReference>
<feature type="transmembrane region" description="Helical" evidence="11">
    <location>
        <begin position="1424"/>
        <end position="1443"/>
    </location>
</feature>
<sequence length="2714" mass="299237">PAGQWNYIIDIVVNASNAEALEQIRASLNATDLPIQLDSHTEISDVSITTVCYSTGTGFQCRCEEQFAWPYSTCVTYGACDQTWSGICKCINAIPAGNQSCQPISGLLTRYEYEVEVELNVTDVGTVDYLRSLLNNNSFSLALGPVVNVTDIDITTVCYPNGTNFQCRCEDQNVWSYRDCLTYGACDEITSDTCRCINSIPSSGRYCQPNTVVQLYEYIVEVEIHVSDDAQIVQLRHALENISFPVRLSNTVNITQIDIIFTVTPVTYEYQIYIEMNTTDADQLRNTLKNMTFPVQIGTQINISDVDMINDLTVCPLTTPAPPAVYKYLISVELNVSVVGLIDQLRTILSNISYPISIGNHIQISHVNMSTVCYPNSSTYQCRCEEQFRWPCHMCSTFGKCNDTFDNSCGCINAIPPDGQYCQSVDQYNLTSCPVTTPTPSATNLTSCPITTPSPTTSPVIYEYVISIELNTTDVAVMDRLRNISYPVGIGNDIQVLHINISTVCYPSSGGYQCRCEDQYRWSCDQCLTYGSCDNIMYDTCGCISAILPDGQYCQPVDHHTVSPAVYKYLISIELNVSDVTLIDRLRTILSNNSYPISISNRIQISLVNMSTVCYSNSSAYQCRCEEQFRWPCHMCSTFGKCNDAFDYSCGCINAIPPDGQYCQPLTDSTPATAIATTPSVATTTNVTSQNTTIGSTILEVPSTGLISTTSNTATTHVPNTPVTTFNTTTPTTTTTTAATTTPTTTTTTSTTITPSKITSTAATASATTTFTTTNTTITTSPTAATIIHTNTSATTTTITQTSTVFSVEMLMRLDKEYTTELNNPSSAVFKNFKSQIDSVLHEQYKGIPGYISGFVTRFSEGSVITDFVVQTTYVDFDKLAEENEKLPETIQPVAPVIGSVSAFYKSPTSITIPDLTYTGNTMFLRCEPPENFDLGLISSSRWKFKGREIKDGERIEITTSNNQSMLKVINIIPADRGLYSCTLRNKTININQEGFVTETQIIQAPVVRLQGEVNVRCQNGQIQPLKCCVQRPYTVKWFQGIVPLNSVPVTEGKANCIKHDYKLENCSGSQEDKITFICRVDNPSSYEMKMTMTIFRDKSKCDDAQYGTGRVGDRSSIGCDEGQEGSKTAICQETGEWKLEVDTCIVTQIKELLIDSQDLVVEEVPQFVLNLSTVVQQEKTEIANSSATISAIVDILNTIANVSTAVNKTVMQNVLETIDVLISEDARDSWLILNANDSRNTSSALLGSMETLSSDLDGEFAIATQRILLNRTTFNNNFMADLNSSVVIDIPNTSMSNIFITTILLSTLNNVMPPRNSTFDVTLFNATSNETAINAVVVLIKINATVQKVLLRYNKLNSSLTLNPQCVFWNFTLFDNFGAWDDEGCTFVSDINNTVTCSCNHLTSFSILMATDIPPSLSEALDIITYFGVGISLASLVICLIIEGYVWKAITRNSTAFIRHVSLVNTALSLLIADICFIIGAFIAKNPLENPGEDYELPLGLCSTATFFMHFFYLALFFWMLVSGLLLFYRTVMVFSYMSKSAMLAIGFCLGYGCPLIIAVITVAVTAPGNGYIRKDNACWLNWIETKALLALVIPALTIVLINIFIVIVVLFKMLRRGVGESAQTDEKHTLVVIARCVIILTPLFGLTWSLGVGTMVSSTSKGLHIAFAFFNSLQTRSILFRRLPTTSTGSNTTRIVAVDSNPTMDLNTTTIPITPPVVTIFSVEMLMRLNKEYTTELNNPSSAVFKNFKSQIDSVLHEQYKGIPGYISGFVTRFSEGSVITDFVVNTTHLDFDKLAEENEKLPKTMKPVAPVIGSVSAFYKSPTSITIPDLTYTGNTMFLRCEPPDNFNLGPISSSSWKFKGREIKDGERIEITTSNNQSMLKVINVIPADRGPTSITIPDLTYTGNTMFLRCEPPDNFNLGPISSSSWKFKGREIKDGERIEITTSNNQSMLKVINVIPADRGLYSCTLRNKTININQEGFVTETQIIQAPVVRLQGEVNVRCQNGQIQPLKCCVQRPYTVKWFQGIVPLNSVPVTDGKANCIKHDYKLENCSGSQEDKITFICRVDNPSSYEMKMTMTIFRDKSKCDDAQYGTGRVGDRSSIGCDEGQEGSKTAICQETGEWKLEVDTCIVTQIKELLIDSQDLDVEEVTQFVLNLSTVVHQEKTEIANSSATISAIVDILNTIANVSTAVNKTVMQNVLETIDVLISEDARDSWVILNANDSRNTSSALLGSMETLSSDLDGEFAIATQRILLNRTTFNNNFMADLNSSVVIDIPNTSMSNIFITTILLSTLNNVMPPRNSTFDVTLFNASSNETAINAVVVLIKINATVQKVLLRYNKLNSSLTLNPQCIFWNFTLFDNFGAWDDEGCTFVSDINNTVTCSCNHLSSFSILMATDIPPSLSEALDIITYFGVGTSLASLVICLLIEGYVWKAITRNSTAFIRHVSLVNTALSLLIADICFIIGAFIAKNPLENPGEDYELPLGLCSTATFFMHFFYLALFFWMLVSGLLLFYRTVMVFSYMSKSAMLAIGFCLGYGCPLIIAVITVAVTAPGNGYIRKDNACWLNWIETKALLALVIPALTIVLINIFIVIVVLFKMLRRGVGESAQTDEKHTLVVIARCVIILTPLFGLTWSLGVGTMVSSTSKGLHIAFAFFNSLQTRSIFFSRLPSTSTGSNTKRISTMSHKLEAQAVVVHHSHLLIYESMQQSV</sequence>
<dbReference type="Pfam" id="PF01825">
    <property type="entry name" value="GPS"/>
    <property type="match status" value="2"/>
</dbReference>
<dbReference type="SMART" id="SM00200">
    <property type="entry name" value="SEA"/>
    <property type="match status" value="2"/>
</dbReference>
<dbReference type="GO" id="GO:0004930">
    <property type="term" value="F:G protein-coupled receptor activity"/>
    <property type="evidence" value="ECO:0007669"/>
    <property type="project" value="InterPro"/>
</dbReference>
<evidence type="ECO:0000256" key="11">
    <source>
        <dbReference type="SAM" id="Phobius"/>
    </source>
</evidence>
<dbReference type="Gene3D" id="2.60.220.50">
    <property type="match status" value="2"/>
</dbReference>
<keyword evidence="9" id="KW-0325">Glycoprotein</keyword>
<comment type="subcellular location">
    <subcellularLocation>
        <location evidence="1">Cell membrane</location>
        <topology evidence="1">Multi-pass membrane protein</topology>
    </subcellularLocation>
</comment>
<dbReference type="GO" id="GO:0007189">
    <property type="term" value="P:adenylate cyclase-activating G protein-coupled receptor signaling pathway"/>
    <property type="evidence" value="ECO:0007669"/>
    <property type="project" value="TreeGrafter"/>
</dbReference>
<dbReference type="SUPFAM" id="SSF82671">
    <property type="entry name" value="SEA domain"/>
    <property type="match status" value="2"/>
</dbReference>
<dbReference type="PRINTS" id="PR00249">
    <property type="entry name" value="GPCRSECRETIN"/>
</dbReference>
<dbReference type="InterPro" id="IPR000082">
    <property type="entry name" value="SEA_dom"/>
</dbReference>
<dbReference type="InterPro" id="IPR051587">
    <property type="entry name" value="Adhesion_GPCR"/>
</dbReference>
<feature type="transmembrane region" description="Helical" evidence="11">
    <location>
        <begin position="2530"/>
        <end position="2557"/>
    </location>
</feature>
<dbReference type="Gene3D" id="1.20.1070.10">
    <property type="entry name" value="Rhodopsin 7-helix transmembrane proteins"/>
    <property type="match status" value="2"/>
</dbReference>
<evidence type="ECO:0000313" key="17">
    <source>
        <dbReference type="Proteomes" id="UP000438429"/>
    </source>
</evidence>
<dbReference type="InterPro" id="IPR008078">
    <property type="entry name" value="GPCR_2_Ig-hepta-like_rcpt"/>
</dbReference>
<dbReference type="Proteomes" id="UP000438429">
    <property type="component" value="Unassembled WGS sequence"/>
</dbReference>
<feature type="transmembrane region" description="Helical" evidence="11">
    <location>
        <begin position="1542"/>
        <end position="1569"/>
    </location>
</feature>
<evidence type="ECO:0000256" key="7">
    <source>
        <dbReference type="ARBA" id="ARBA00023136"/>
    </source>
</evidence>
<feature type="transmembrane region" description="Helical" evidence="11">
    <location>
        <begin position="2577"/>
        <end position="2601"/>
    </location>
</feature>
<dbReference type="PROSITE" id="PS50261">
    <property type="entry name" value="G_PROTEIN_RECEP_F2_4"/>
    <property type="match status" value="2"/>
</dbReference>